<dbReference type="InterPro" id="IPR001650">
    <property type="entry name" value="Helicase_C-like"/>
</dbReference>
<dbReference type="GO" id="GO:0000403">
    <property type="term" value="F:Y-form DNA binding"/>
    <property type="evidence" value="ECO:0007669"/>
    <property type="project" value="TreeGrafter"/>
</dbReference>
<feature type="compositionally biased region" description="Pro residues" evidence="2">
    <location>
        <begin position="55"/>
        <end position="75"/>
    </location>
</feature>
<feature type="domain" description="Helicase C-terminal" evidence="4">
    <location>
        <begin position="567"/>
        <end position="749"/>
    </location>
</feature>
<dbReference type="PROSITE" id="PS51192">
    <property type="entry name" value="HELICASE_ATP_BIND_1"/>
    <property type="match status" value="1"/>
</dbReference>
<dbReference type="SMART" id="SM00490">
    <property type="entry name" value="HELICc"/>
    <property type="match status" value="1"/>
</dbReference>
<comment type="caution">
    <text evidence="5">The sequence shown here is derived from an EMBL/GenBank/DDBJ whole genome shotgun (WGS) entry which is preliminary data.</text>
</comment>
<dbReference type="GO" id="GO:0005759">
    <property type="term" value="C:mitochondrial matrix"/>
    <property type="evidence" value="ECO:0007669"/>
    <property type="project" value="TreeGrafter"/>
</dbReference>
<reference evidence="5" key="1">
    <citation type="submission" date="2020-05" db="EMBL/GenBank/DDBJ databases">
        <title>Phylogenomic resolution of chytrid fungi.</title>
        <authorList>
            <person name="Stajich J.E."/>
            <person name="Amses K."/>
            <person name="Simmons R."/>
            <person name="Seto K."/>
            <person name="Myers J."/>
            <person name="Bonds A."/>
            <person name="Quandt C.A."/>
            <person name="Barry K."/>
            <person name="Liu P."/>
            <person name="Grigoriev I."/>
            <person name="Longcore J.E."/>
            <person name="James T.Y."/>
        </authorList>
    </citation>
    <scope>NUCLEOTIDE SEQUENCE</scope>
    <source>
        <strain evidence="5">JEL0318</strain>
    </source>
</reference>
<feature type="region of interest" description="Disordered" evidence="2">
    <location>
        <begin position="1"/>
        <end position="81"/>
    </location>
</feature>
<name>A0AAD5SIF6_9FUNG</name>
<dbReference type="EMBL" id="JADGJD010000170">
    <property type="protein sequence ID" value="KAJ3053927.1"/>
    <property type="molecule type" value="Genomic_DNA"/>
</dbReference>
<protein>
    <recommendedName>
        <fullName evidence="7">P-loop containing nucleoside triphosphate hydrolase protein</fullName>
    </recommendedName>
</protein>
<dbReference type="InterPro" id="IPR006935">
    <property type="entry name" value="Helicase/UvrB_N"/>
</dbReference>
<dbReference type="GO" id="GO:0032042">
    <property type="term" value="P:mitochondrial DNA metabolic process"/>
    <property type="evidence" value="ECO:0007669"/>
    <property type="project" value="TreeGrafter"/>
</dbReference>
<dbReference type="Proteomes" id="UP001212841">
    <property type="component" value="Unassembled WGS sequence"/>
</dbReference>
<dbReference type="SUPFAM" id="SSF52540">
    <property type="entry name" value="P-loop containing nucleoside triphosphate hydrolases"/>
    <property type="match status" value="1"/>
</dbReference>
<dbReference type="PROSITE" id="PS51194">
    <property type="entry name" value="HELICASE_CTER"/>
    <property type="match status" value="1"/>
</dbReference>
<evidence type="ECO:0008006" key="7">
    <source>
        <dbReference type="Google" id="ProtNLM"/>
    </source>
</evidence>
<organism evidence="5 6">
    <name type="scientific">Rhizophlyctis rosea</name>
    <dbReference type="NCBI Taxonomy" id="64517"/>
    <lineage>
        <taxon>Eukaryota</taxon>
        <taxon>Fungi</taxon>
        <taxon>Fungi incertae sedis</taxon>
        <taxon>Chytridiomycota</taxon>
        <taxon>Chytridiomycota incertae sedis</taxon>
        <taxon>Chytridiomycetes</taxon>
        <taxon>Rhizophlyctidales</taxon>
        <taxon>Rhizophlyctidaceae</taxon>
        <taxon>Rhizophlyctis</taxon>
    </lineage>
</organism>
<dbReference type="InterPro" id="IPR014001">
    <property type="entry name" value="Helicase_ATP-bd"/>
</dbReference>
<feature type="compositionally biased region" description="Basic and acidic residues" evidence="2">
    <location>
        <begin position="294"/>
        <end position="306"/>
    </location>
</feature>
<sequence length="963" mass="107347">MCASSHPARQGDVPTRNVEAEGASSPTSASQPASAPPLPSRPMGSTTPVDAAPQFAPPAGPPQATPYQPTSPPQSPTGTTTAGLAAQMSNLSVGSTSPAQTFFDAAFQPTPLFQRFFDAYFAAVDRAIFPHNTQHWEPVKIIATHEAGAATEALQAFYDKVPCEYIRAEVQGTTPPQHFAPTQLDSFTAAFVPKAISQQLNAANAELRKQPILTRNGAWQVMVFYMLSNPADTYTEVVNTLNRYQIHLPLRFERGLLPTGAVPFWRDKLGRIQSEIANEIMHAHQTKLQLSADSESKPTDKLEERCRKRKSRVSNIKTDKPRKAIRPELSPDAPELRWYQKECIESCIRKLEEGVKRQVVSLPVGSGKTMTFTRMIPEVPVPFPGATRTLVLAHREELLKQAQAHFNRCYPNVPTAIELNIFSASPDAEVVFASVATLGRKQTPRIQNLDPKNFKCIIIDEAHHAAAPVYDRILQHFGTGKKDNHIFLWGCSATLRRHDGVSLKTVFDEITYVQSVSNLINEGKLCDLKPFSIKTGESLDGVAVYNKDFVVTQLAAKVNNPKRNRQIVEHWLAKREAEKFKTTLVFAADVKHIEDLVREFEKAKVKVQGLHGSTQPSMRRQILSDFAAGNLDVVVNCGIMTEGFDVPRIDCIVQARPTQSGPLLSQMIGRGMRPAEGKEYCVVLDFVDNLSVGFSHLATVPTLLGLPPEFRFDGETINFIHECVEKYKSEQKQARKKKEIVVTTVAELKEDTTPLQPRKLPERVLKLADWNPEDSSILEKDHRILRRYSRNAWVRLDADTLGLSITPEKLLIVRRGKGDLYNITMREKVRSHSIKVQQSNTHKARNFQIHYHQFVPICQHDHVISAIAAADSYASKKSVPHLIEYGALWRRDPATEHQINLLGRMGVAVRKGITKGQAAALLTRVQWGKHVKRMSKGKGVDGRKTRKKNGGIQSREVEVGGDF</sequence>
<keyword evidence="1" id="KW-0547">Nucleotide-binding</keyword>
<dbReference type="GO" id="GO:0070125">
    <property type="term" value="P:mitochondrial translational elongation"/>
    <property type="evidence" value="ECO:0007669"/>
    <property type="project" value="TreeGrafter"/>
</dbReference>
<dbReference type="GO" id="GO:0016787">
    <property type="term" value="F:hydrolase activity"/>
    <property type="evidence" value="ECO:0007669"/>
    <property type="project" value="InterPro"/>
</dbReference>
<dbReference type="PANTHER" id="PTHR47396">
    <property type="entry name" value="TYPE I RESTRICTION ENZYME ECOKI R PROTEIN"/>
    <property type="match status" value="1"/>
</dbReference>
<evidence type="ECO:0000259" key="4">
    <source>
        <dbReference type="PROSITE" id="PS51194"/>
    </source>
</evidence>
<proteinExistence type="predicted"/>
<evidence type="ECO:0000259" key="3">
    <source>
        <dbReference type="PROSITE" id="PS51192"/>
    </source>
</evidence>
<dbReference type="Pfam" id="PF04851">
    <property type="entry name" value="ResIII"/>
    <property type="match status" value="1"/>
</dbReference>
<feature type="compositionally biased region" description="Low complexity" evidence="2">
    <location>
        <begin position="23"/>
        <end position="33"/>
    </location>
</feature>
<accession>A0AAD5SIF6</accession>
<keyword evidence="1" id="KW-0347">Helicase</keyword>
<dbReference type="GO" id="GO:0005524">
    <property type="term" value="F:ATP binding"/>
    <property type="evidence" value="ECO:0007669"/>
    <property type="project" value="InterPro"/>
</dbReference>
<dbReference type="SMART" id="SM00487">
    <property type="entry name" value="DEXDc"/>
    <property type="match status" value="1"/>
</dbReference>
<dbReference type="InterPro" id="IPR027417">
    <property type="entry name" value="P-loop_NTPase"/>
</dbReference>
<dbReference type="Gene3D" id="3.40.50.300">
    <property type="entry name" value="P-loop containing nucleotide triphosphate hydrolases"/>
    <property type="match status" value="2"/>
</dbReference>
<evidence type="ECO:0000256" key="2">
    <source>
        <dbReference type="SAM" id="MobiDB-lite"/>
    </source>
</evidence>
<evidence type="ECO:0000313" key="6">
    <source>
        <dbReference type="Proteomes" id="UP001212841"/>
    </source>
</evidence>
<dbReference type="Pfam" id="PF00271">
    <property type="entry name" value="Helicase_C"/>
    <property type="match status" value="1"/>
</dbReference>
<dbReference type="GO" id="GO:0061749">
    <property type="term" value="F:forked DNA-dependent helicase activity"/>
    <property type="evidence" value="ECO:0007669"/>
    <property type="project" value="TreeGrafter"/>
</dbReference>
<feature type="domain" description="Helicase ATP-binding" evidence="3">
    <location>
        <begin position="349"/>
        <end position="513"/>
    </location>
</feature>
<dbReference type="InterPro" id="IPR050742">
    <property type="entry name" value="Helicase_Restrict-Modif_Enz"/>
</dbReference>
<evidence type="ECO:0000256" key="1">
    <source>
        <dbReference type="ARBA" id="ARBA00022806"/>
    </source>
</evidence>
<feature type="region of interest" description="Disordered" evidence="2">
    <location>
        <begin position="287"/>
        <end position="314"/>
    </location>
</feature>
<dbReference type="GO" id="GO:0036121">
    <property type="term" value="F:double-stranded DNA helicase activity"/>
    <property type="evidence" value="ECO:0007669"/>
    <property type="project" value="TreeGrafter"/>
</dbReference>
<gene>
    <name evidence="5" type="ORF">HK097_003077</name>
</gene>
<dbReference type="CDD" id="cd18799">
    <property type="entry name" value="SF2_C_EcoAI-like"/>
    <property type="match status" value="1"/>
</dbReference>
<evidence type="ECO:0000313" key="5">
    <source>
        <dbReference type="EMBL" id="KAJ3053927.1"/>
    </source>
</evidence>
<keyword evidence="1" id="KW-0378">Hydrolase</keyword>
<keyword evidence="6" id="KW-1185">Reference proteome</keyword>
<dbReference type="AlphaFoldDB" id="A0AAD5SIF6"/>
<keyword evidence="1" id="KW-0067">ATP-binding</keyword>
<dbReference type="PANTHER" id="PTHR47396:SF1">
    <property type="entry name" value="ATP-DEPENDENT HELICASE IRC3-RELATED"/>
    <property type="match status" value="1"/>
</dbReference>
<feature type="region of interest" description="Disordered" evidence="2">
    <location>
        <begin position="933"/>
        <end position="963"/>
    </location>
</feature>